<organism evidence="1">
    <name type="scientific">marine metagenome</name>
    <dbReference type="NCBI Taxonomy" id="408172"/>
    <lineage>
        <taxon>unclassified sequences</taxon>
        <taxon>metagenomes</taxon>
        <taxon>ecological metagenomes</taxon>
    </lineage>
</organism>
<name>A0A382NT32_9ZZZZ</name>
<reference evidence="1" key="1">
    <citation type="submission" date="2018-05" db="EMBL/GenBank/DDBJ databases">
        <authorList>
            <person name="Lanie J.A."/>
            <person name="Ng W.-L."/>
            <person name="Kazmierczak K.M."/>
            <person name="Andrzejewski T.M."/>
            <person name="Davidsen T.M."/>
            <person name="Wayne K.J."/>
            <person name="Tettelin H."/>
            <person name="Glass J.I."/>
            <person name="Rusch D."/>
            <person name="Podicherti R."/>
            <person name="Tsui H.-C.T."/>
            <person name="Winkler M.E."/>
        </authorList>
    </citation>
    <scope>NUCLEOTIDE SEQUENCE</scope>
</reference>
<gene>
    <name evidence="1" type="ORF">METZ01_LOCUS317183</name>
</gene>
<feature type="non-terminal residue" evidence="1">
    <location>
        <position position="214"/>
    </location>
</feature>
<dbReference type="AlphaFoldDB" id="A0A382NT32"/>
<evidence type="ECO:0000313" key="1">
    <source>
        <dbReference type="EMBL" id="SVC64329.1"/>
    </source>
</evidence>
<accession>A0A382NT32</accession>
<sequence length="214" mass="25030">MTEMKWHQELNWRPWSYTDFTDPTALIVNGIRGQLRRSNARTDLGLVYDKANSGGHLDWFADSDEWLHGSADEEVWEISSKMFNWRVGESLPEPLPGEIEIARVVISEWMHVDIESGERRKIEALQNVFSIRARWRSGRYRYRVVDDFDSEFSITPQSSRKTLTLAQLIDLLQSGRAASPDFQCRGTGLVEYWWGVELENDLWWVEGFNEDLKE</sequence>
<protein>
    <submittedName>
        <fullName evidence="1">Uncharacterized protein</fullName>
    </submittedName>
</protein>
<dbReference type="EMBL" id="UINC01102589">
    <property type="protein sequence ID" value="SVC64329.1"/>
    <property type="molecule type" value="Genomic_DNA"/>
</dbReference>
<proteinExistence type="predicted"/>